<dbReference type="STRING" id="5762.D2UY41"/>
<dbReference type="RefSeq" id="XP_002683152.1">
    <property type="nucleotide sequence ID" value="XM_002683106.1"/>
</dbReference>
<dbReference type="GO" id="GO:0000930">
    <property type="term" value="C:gamma-tubulin complex"/>
    <property type="evidence" value="ECO:0007669"/>
    <property type="project" value="TreeGrafter"/>
</dbReference>
<dbReference type="InterPro" id="IPR042241">
    <property type="entry name" value="GCP_C_sf"/>
</dbReference>
<dbReference type="InterPro" id="IPR007259">
    <property type="entry name" value="GCP"/>
</dbReference>
<reference evidence="9 10" key="1">
    <citation type="journal article" date="2010" name="Cell">
        <title>The genome of Naegleria gruberi illuminates early eukaryotic versatility.</title>
        <authorList>
            <person name="Fritz-Laylin L.K."/>
            <person name="Prochnik S.E."/>
            <person name="Ginger M.L."/>
            <person name="Dacks J.B."/>
            <person name="Carpenter M.L."/>
            <person name="Field M.C."/>
            <person name="Kuo A."/>
            <person name="Paredez A."/>
            <person name="Chapman J."/>
            <person name="Pham J."/>
            <person name="Shu S."/>
            <person name="Neupane R."/>
            <person name="Cipriano M."/>
            <person name="Mancuso J."/>
            <person name="Tu H."/>
            <person name="Salamov A."/>
            <person name="Lindquist E."/>
            <person name="Shapiro H."/>
            <person name="Lucas S."/>
            <person name="Grigoriev I.V."/>
            <person name="Cande W.Z."/>
            <person name="Fulton C."/>
            <person name="Rokhsar D.S."/>
            <person name="Dawson S.C."/>
        </authorList>
    </citation>
    <scope>NUCLEOTIDE SEQUENCE [LARGE SCALE GENOMIC DNA]</scope>
    <source>
        <strain evidence="9 10">NEG-M</strain>
    </source>
</reference>
<feature type="coiled-coil region" evidence="6">
    <location>
        <begin position="455"/>
        <end position="529"/>
    </location>
</feature>
<comment type="subcellular location">
    <subcellularLocation>
        <location evidence="5">Cytoplasm</location>
        <location evidence="5">Cytoskeleton</location>
        <location evidence="5">Microtubule organizing center</location>
    </subcellularLocation>
</comment>
<dbReference type="GO" id="GO:0000922">
    <property type="term" value="C:spindle pole"/>
    <property type="evidence" value="ECO:0007669"/>
    <property type="project" value="InterPro"/>
</dbReference>
<dbReference type="InterPro" id="IPR040457">
    <property type="entry name" value="GCP_C"/>
</dbReference>
<dbReference type="Proteomes" id="UP000006671">
    <property type="component" value="Unassembled WGS sequence"/>
</dbReference>
<name>D2UY41_NAEGR</name>
<dbReference type="GO" id="GO:0051321">
    <property type="term" value="P:meiotic cell cycle"/>
    <property type="evidence" value="ECO:0007669"/>
    <property type="project" value="TreeGrafter"/>
</dbReference>
<evidence type="ECO:0000256" key="4">
    <source>
        <dbReference type="ARBA" id="ARBA00023212"/>
    </source>
</evidence>
<dbReference type="InParanoid" id="D2UY41"/>
<evidence type="ECO:0000313" key="9">
    <source>
        <dbReference type="EMBL" id="EFC50408.1"/>
    </source>
</evidence>
<dbReference type="CDD" id="cd22249">
    <property type="entry name" value="UDM1_RNF168_RNF169-like"/>
    <property type="match status" value="1"/>
</dbReference>
<comment type="similarity">
    <text evidence="1 5">Belongs to the TUBGCP family.</text>
</comment>
<keyword evidence="6" id="KW-0175">Coiled coil</keyword>
<gene>
    <name evidence="9" type="ORF">NAEGRDRAFT_61337</name>
</gene>
<evidence type="ECO:0000259" key="7">
    <source>
        <dbReference type="Pfam" id="PF04130"/>
    </source>
</evidence>
<dbReference type="AlphaFoldDB" id="D2UY41"/>
<dbReference type="PANTHER" id="PTHR19302:SF70">
    <property type="entry name" value="GAMMA-TUBULIN COMPLEX COMPONENT 6"/>
    <property type="match status" value="1"/>
</dbReference>
<dbReference type="Pfam" id="PF17681">
    <property type="entry name" value="GCP_N_terminal"/>
    <property type="match status" value="1"/>
</dbReference>
<dbReference type="GO" id="GO:0031122">
    <property type="term" value="P:cytoplasmic microtubule organization"/>
    <property type="evidence" value="ECO:0007669"/>
    <property type="project" value="TreeGrafter"/>
</dbReference>
<keyword evidence="3 5" id="KW-0493">Microtubule</keyword>
<dbReference type="KEGG" id="ngr:NAEGRDRAFT_61337"/>
<dbReference type="InterPro" id="IPR041470">
    <property type="entry name" value="GCP_N"/>
</dbReference>
<dbReference type="GO" id="GO:0007020">
    <property type="term" value="P:microtubule nucleation"/>
    <property type="evidence" value="ECO:0007669"/>
    <property type="project" value="InterPro"/>
</dbReference>
<dbReference type="EMBL" id="GG738845">
    <property type="protein sequence ID" value="EFC50408.1"/>
    <property type="molecule type" value="Genomic_DNA"/>
</dbReference>
<dbReference type="GO" id="GO:0051011">
    <property type="term" value="F:microtubule minus-end binding"/>
    <property type="evidence" value="ECO:0007669"/>
    <property type="project" value="TreeGrafter"/>
</dbReference>
<sequence length="940" mass="109830">MSSFLLLLFNDLISQNIDQNYEENNLIFDISSIQSVSGESKNSMILEDLNLSSQSDFFPNVLDCASNTQSNTSLYSMQPLSKIEGFFENFEYSDISSLKRPLSDFQSVLKLKPEKKKRSIYFTEQSSDKLFEHKHYFERLCFGLNPQQIQESDLVNFGILALQGISSDVFIWDSVKFCFKIQPVRIKTLSFLGLRQSLQVVANMGSLFKRLEIITEYTQLDLTYTGKCLQSCGQGLSHVMNWYKSCILDIPNILTTLVSDYSGCDCRITILNLIHHITPLKQRLEVLSEIFECDIQEKNANDEFSILLTDNIQSKNLYISSRVKQLPKGAKLINLMYEKIQSIENSNRPDSTNILLILLYYTFQPYLYWINKWIFFGELADDFSREFFIQKNTSNHCTEMWNAHIVDAQQIPSCILKWGNDIFTTGNTVGIIKSCRPDHYILKDFISSTIKSITILFTEQDLKIYELQCEKLQKLQHKDATLEMKTQLQQLEVKIRAQEERLKFGEELLDRFQEEENKLRDKLKKEILEEYRKKMNVDIFEESLNLNKTLNEITPKQQDEDSLMSEAPSQLIIEDLDKLIDDEDATLLMRVESLSVSNLLESQRPFIELPIEVATMRSIFSVLFQQKHMIDSIFVKMLFHDYRLSEYFSIINNFFLFRAGDFHDCFVNILHEGMKKGILYSDIYIVNRAMQEALKITGHAERDESIVSKLNFRIDESKVINFLDYNSVTSLDHLLLHYDIEFPVSLILTPIMMGKYASIHALLLKIKRIDCSLLDIWTIFKVKTRITNQRLKYLQLFRQEIQHFITVFKTFIFVEVIESSFSDFVKELLHQKDKDLNMERLLSIHQKFVDSLIKQCLLSTSAKPIMDIILKMFGLILKFKIQIENVDITDLPDTHYAIITQTRKEFIDCALFLDSLMDRVALQSTTSKFGKFRMNYKFTY</sequence>
<dbReference type="VEuPathDB" id="AmoebaDB:NAEGRDRAFT_61337"/>
<protein>
    <recommendedName>
        <fullName evidence="5">Spindle pole body component</fullName>
    </recommendedName>
</protein>
<dbReference type="GO" id="GO:0000278">
    <property type="term" value="P:mitotic cell cycle"/>
    <property type="evidence" value="ECO:0007669"/>
    <property type="project" value="TreeGrafter"/>
</dbReference>
<evidence type="ECO:0000256" key="5">
    <source>
        <dbReference type="RuleBase" id="RU363050"/>
    </source>
</evidence>
<dbReference type="GO" id="GO:0051225">
    <property type="term" value="P:spindle assembly"/>
    <property type="evidence" value="ECO:0007669"/>
    <property type="project" value="TreeGrafter"/>
</dbReference>
<evidence type="ECO:0000256" key="1">
    <source>
        <dbReference type="ARBA" id="ARBA00010337"/>
    </source>
</evidence>
<accession>D2UY41</accession>
<evidence type="ECO:0000313" key="10">
    <source>
        <dbReference type="Proteomes" id="UP000006671"/>
    </source>
</evidence>
<keyword evidence="4 5" id="KW-0206">Cytoskeleton</keyword>
<keyword evidence="10" id="KW-1185">Reference proteome</keyword>
<dbReference type="Gene3D" id="1.20.120.1900">
    <property type="entry name" value="Gamma-tubulin complex, C-terminal domain"/>
    <property type="match status" value="1"/>
</dbReference>
<evidence type="ECO:0000256" key="2">
    <source>
        <dbReference type="ARBA" id="ARBA00022490"/>
    </source>
</evidence>
<dbReference type="eggNOG" id="KOG2000">
    <property type="taxonomic scope" value="Eukaryota"/>
</dbReference>
<dbReference type="PANTHER" id="PTHR19302">
    <property type="entry name" value="GAMMA TUBULIN COMPLEX PROTEIN"/>
    <property type="match status" value="1"/>
</dbReference>
<keyword evidence="2 5" id="KW-0963">Cytoplasm</keyword>
<evidence type="ECO:0000256" key="3">
    <source>
        <dbReference type="ARBA" id="ARBA00022701"/>
    </source>
</evidence>
<dbReference type="GO" id="GO:0005874">
    <property type="term" value="C:microtubule"/>
    <property type="evidence" value="ECO:0007669"/>
    <property type="project" value="UniProtKB-KW"/>
</dbReference>
<dbReference type="OrthoDB" id="775571at2759"/>
<organism evidence="10">
    <name type="scientific">Naegleria gruberi</name>
    <name type="common">Amoeba</name>
    <dbReference type="NCBI Taxonomy" id="5762"/>
    <lineage>
        <taxon>Eukaryota</taxon>
        <taxon>Discoba</taxon>
        <taxon>Heterolobosea</taxon>
        <taxon>Tetramitia</taxon>
        <taxon>Eutetramitia</taxon>
        <taxon>Vahlkampfiidae</taxon>
        <taxon>Naegleria</taxon>
    </lineage>
</organism>
<dbReference type="GeneID" id="8859051"/>
<dbReference type="GO" id="GO:0043015">
    <property type="term" value="F:gamma-tubulin binding"/>
    <property type="evidence" value="ECO:0007669"/>
    <property type="project" value="InterPro"/>
</dbReference>
<dbReference type="Pfam" id="PF04130">
    <property type="entry name" value="GCP_C_terminal"/>
    <property type="match status" value="1"/>
</dbReference>
<feature type="domain" description="Gamma tubulin complex component C-terminal" evidence="7">
    <location>
        <begin position="646"/>
        <end position="905"/>
    </location>
</feature>
<proteinExistence type="inferred from homology"/>
<feature type="domain" description="Gamma tubulin complex component protein N-terminal" evidence="8">
    <location>
        <begin position="159"/>
        <end position="483"/>
    </location>
</feature>
<evidence type="ECO:0000256" key="6">
    <source>
        <dbReference type="SAM" id="Coils"/>
    </source>
</evidence>
<evidence type="ECO:0000259" key="8">
    <source>
        <dbReference type="Pfam" id="PF17681"/>
    </source>
</evidence>